<sequence>MLFTLRELVQWIGLTAFEIWMHLIAVFVFSIMAALKYERVMDTSWWMVFAPMFAIDAIDAYFIIIVFIRTIKELDLLRPAGIRLVSSLLVVMLIFIFKTLLCQKLSHEKMISCSEIMIPLFILLQIIMFRACQVH</sequence>
<reference evidence="2" key="1">
    <citation type="submission" date="2015-07" db="EMBL/GenBank/DDBJ databases">
        <title>MeaNS - Measles Nucleotide Surveillance Program.</title>
        <authorList>
            <person name="Tran T."/>
            <person name="Druce J."/>
        </authorList>
    </citation>
    <scope>NUCLEOTIDE SEQUENCE</scope>
    <source>
        <strain evidence="2">UCB-OBI-ISO-001</strain>
        <tissue evidence="2">Gonad</tissue>
    </source>
</reference>
<dbReference type="STRING" id="37653.A0A0L8IHL2"/>
<dbReference type="PANTHER" id="PTHR13568:SF9">
    <property type="entry name" value="TRANSMEMBRANE PROTEIN 203"/>
    <property type="match status" value="1"/>
</dbReference>
<evidence type="ECO:0000256" key="1">
    <source>
        <dbReference type="SAM" id="Phobius"/>
    </source>
</evidence>
<organism evidence="2">
    <name type="scientific">Octopus bimaculoides</name>
    <name type="common">California two-spotted octopus</name>
    <dbReference type="NCBI Taxonomy" id="37653"/>
    <lineage>
        <taxon>Eukaryota</taxon>
        <taxon>Metazoa</taxon>
        <taxon>Spiralia</taxon>
        <taxon>Lophotrochozoa</taxon>
        <taxon>Mollusca</taxon>
        <taxon>Cephalopoda</taxon>
        <taxon>Coleoidea</taxon>
        <taxon>Octopodiformes</taxon>
        <taxon>Octopoda</taxon>
        <taxon>Incirrata</taxon>
        <taxon>Octopodidae</taxon>
        <taxon>Octopus</taxon>
    </lineage>
</organism>
<feature type="transmembrane region" description="Helical" evidence="1">
    <location>
        <begin position="12"/>
        <end position="35"/>
    </location>
</feature>
<dbReference type="PANTHER" id="PTHR13568">
    <property type="entry name" value="FAM11A, B PROTEIN"/>
    <property type="match status" value="1"/>
</dbReference>
<name>A0A0L8IHL2_OCTBM</name>
<dbReference type="GO" id="GO:0005783">
    <property type="term" value="C:endoplasmic reticulum"/>
    <property type="evidence" value="ECO:0007669"/>
    <property type="project" value="TreeGrafter"/>
</dbReference>
<evidence type="ECO:0008006" key="3">
    <source>
        <dbReference type="Google" id="ProtNLM"/>
    </source>
</evidence>
<proteinExistence type="predicted"/>
<accession>A0A0L8IHL2</accession>
<keyword evidence="1" id="KW-0812">Transmembrane</keyword>
<dbReference type="CDD" id="cd22816">
    <property type="entry name" value="TMEM203"/>
    <property type="match status" value="1"/>
</dbReference>
<feature type="transmembrane region" description="Helical" evidence="1">
    <location>
        <begin position="113"/>
        <end position="131"/>
    </location>
</feature>
<evidence type="ECO:0000313" key="2">
    <source>
        <dbReference type="EMBL" id="KOG00950.1"/>
    </source>
</evidence>
<dbReference type="Pfam" id="PF10269">
    <property type="entry name" value="Tmemb_185A"/>
    <property type="match status" value="1"/>
</dbReference>
<dbReference type="InterPro" id="IPR019396">
    <property type="entry name" value="TM_Fragile-X-F-assoc"/>
</dbReference>
<keyword evidence="1" id="KW-1133">Transmembrane helix</keyword>
<protein>
    <recommendedName>
        <fullName evidence="3">Transmembrane protein 203</fullName>
    </recommendedName>
</protein>
<feature type="transmembrane region" description="Helical" evidence="1">
    <location>
        <begin position="80"/>
        <end position="101"/>
    </location>
</feature>
<feature type="transmembrane region" description="Helical" evidence="1">
    <location>
        <begin position="47"/>
        <end position="68"/>
    </location>
</feature>
<dbReference type="GO" id="GO:0006874">
    <property type="term" value="P:intracellular calcium ion homeostasis"/>
    <property type="evidence" value="ECO:0007669"/>
    <property type="project" value="TreeGrafter"/>
</dbReference>
<dbReference type="EMBL" id="KQ415687">
    <property type="protein sequence ID" value="KOG00950.1"/>
    <property type="molecule type" value="Genomic_DNA"/>
</dbReference>
<gene>
    <name evidence="2" type="ORF">OCBIM_22021838mg</name>
</gene>
<keyword evidence="1" id="KW-0472">Membrane</keyword>
<dbReference type="AlphaFoldDB" id="A0A0L8IHL2"/>